<reference evidence="1" key="2">
    <citation type="submission" date="2015-03" db="EMBL/GenBank/DDBJ databases">
        <authorList>
            <person name="Chow C.-E.T."/>
            <person name="Winget D.M."/>
            <person name="White R.A.III."/>
            <person name="Hallam S.J."/>
            <person name="Suttle C.A."/>
        </authorList>
    </citation>
    <scope>NUCLEOTIDE SEQUENCE</scope>
    <source>
        <strain evidence="1">H4084948</strain>
    </source>
</reference>
<name>A0A0F7L7W3_9VIRU</name>
<protein>
    <submittedName>
        <fullName evidence="1">Uncharacterized protein</fullName>
    </submittedName>
</protein>
<organism evidence="1">
    <name type="scientific">uncultured marine virus</name>
    <dbReference type="NCBI Taxonomy" id="186617"/>
    <lineage>
        <taxon>Viruses</taxon>
        <taxon>environmental samples</taxon>
    </lineage>
</organism>
<reference evidence="1" key="1">
    <citation type="journal article" date="2015" name="Front. Microbiol.">
        <title>Combining genomic sequencing methods to explore viral diversity and reveal potential virus-host interactions.</title>
        <authorList>
            <person name="Chow C.E."/>
            <person name="Winget D.M."/>
            <person name="White R.A.III."/>
            <person name="Hallam S.J."/>
            <person name="Suttle C.A."/>
        </authorList>
    </citation>
    <scope>NUCLEOTIDE SEQUENCE</scope>
    <source>
        <strain evidence="1">H4084948</strain>
    </source>
</reference>
<proteinExistence type="predicted"/>
<evidence type="ECO:0000313" key="1">
    <source>
        <dbReference type="EMBL" id="AKH47497.1"/>
    </source>
</evidence>
<accession>A0A0F7L7W3</accession>
<sequence length="62" mass="7172">MTRFTRSDLDKKELTFNGKTYKIGTGSLKLSELTNKGYSLKTTSDGKVYAYDKLNHMVYRTR</sequence>
<dbReference type="EMBL" id="KR029595">
    <property type="protein sequence ID" value="AKH47497.1"/>
    <property type="molecule type" value="Genomic_DNA"/>
</dbReference>